<evidence type="ECO:0008006" key="4">
    <source>
        <dbReference type="Google" id="ProtNLM"/>
    </source>
</evidence>
<dbReference type="EMBL" id="OU895880">
    <property type="protein sequence ID" value="CAG9811794.1"/>
    <property type="molecule type" value="Genomic_DNA"/>
</dbReference>
<reference evidence="2" key="2">
    <citation type="submission" date="2022-10" db="EMBL/GenBank/DDBJ databases">
        <authorList>
            <consortium name="ENA_rothamsted_submissions"/>
            <consortium name="culmorum"/>
            <person name="King R."/>
        </authorList>
    </citation>
    <scope>NUCLEOTIDE SEQUENCE</scope>
</reference>
<organism evidence="2 3">
    <name type="scientific">Chironomus riparius</name>
    <dbReference type="NCBI Taxonomy" id="315576"/>
    <lineage>
        <taxon>Eukaryota</taxon>
        <taxon>Metazoa</taxon>
        <taxon>Ecdysozoa</taxon>
        <taxon>Arthropoda</taxon>
        <taxon>Hexapoda</taxon>
        <taxon>Insecta</taxon>
        <taxon>Pterygota</taxon>
        <taxon>Neoptera</taxon>
        <taxon>Endopterygota</taxon>
        <taxon>Diptera</taxon>
        <taxon>Nematocera</taxon>
        <taxon>Chironomoidea</taxon>
        <taxon>Chironomidae</taxon>
        <taxon>Chironominae</taxon>
        <taxon>Chironomus</taxon>
    </lineage>
</organism>
<feature type="signal peptide" evidence="1">
    <location>
        <begin position="1"/>
        <end position="20"/>
    </location>
</feature>
<keyword evidence="3" id="KW-1185">Reference proteome</keyword>
<feature type="chain" id="PRO_5040234340" description="Pectinesterase inhibitor domain-containing protein" evidence="1">
    <location>
        <begin position="21"/>
        <end position="168"/>
    </location>
</feature>
<evidence type="ECO:0000256" key="1">
    <source>
        <dbReference type="SAM" id="SignalP"/>
    </source>
</evidence>
<keyword evidence="1" id="KW-0732">Signal</keyword>
<dbReference type="AlphaFoldDB" id="A0A9N9S997"/>
<gene>
    <name evidence="2" type="ORF">CHIRRI_LOCUS14601</name>
</gene>
<accession>A0A9N9S997</accession>
<evidence type="ECO:0000313" key="2">
    <source>
        <dbReference type="EMBL" id="CAG9811794.1"/>
    </source>
</evidence>
<dbReference type="OrthoDB" id="10528126at2759"/>
<dbReference type="Proteomes" id="UP001153620">
    <property type="component" value="Chromosome 4"/>
</dbReference>
<reference evidence="2" key="1">
    <citation type="submission" date="2022-01" db="EMBL/GenBank/DDBJ databases">
        <authorList>
            <person name="King R."/>
        </authorList>
    </citation>
    <scope>NUCLEOTIDE SEQUENCE</scope>
</reference>
<evidence type="ECO:0000313" key="3">
    <source>
        <dbReference type="Proteomes" id="UP001153620"/>
    </source>
</evidence>
<name>A0A9N9S997_9DIPT</name>
<sequence>MRILWSVTVVFLLKIQLLFAGGDGTCSPFISKAIEISDTFTSAIDSMQSDCIRSLSLHAVIQSNQPYTDFANALYEIYSHCAKSESDLFVDMYDELHNLIDPSNIHNGDTVGDYLSGSTDTTRFPFLCVAENIESALDLLAIFDKELTDASNMHLKHHQMPKEDSIES</sequence>
<protein>
    <recommendedName>
        <fullName evidence="4">Pectinesterase inhibitor domain-containing protein</fullName>
    </recommendedName>
</protein>
<proteinExistence type="predicted"/>